<dbReference type="EMBL" id="FZOH01000003">
    <property type="protein sequence ID" value="SNS20687.1"/>
    <property type="molecule type" value="Genomic_DNA"/>
</dbReference>
<keyword evidence="3" id="KW-1185">Reference proteome</keyword>
<dbReference type="Gene3D" id="3.40.430.10">
    <property type="entry name" value="Dihydrofolate Reductase, subunit A"/>
    <property type="match status" value="1"/>
</dbReference>
<dbReference type="Proteomes" id="UP000198386">
    <property type="component" value="Unassembled WGS sequence"/>
</dbReference>
<dbReference type="SUPFAM" id="SSF53597">
    <property type="entry name" value="Dihydrofolate reductase-like"/>
    <property type="match status" value="1"/>
</dbReference>
<dbReference type="OrthoDB" id="2313602at2"/>
<dbReference type="InterPro" id="IPR050765">
    <property type="entry name" value="Riboflavin_Biosynth_HTPR"/>
</dbReference>
<feature type="domain" description="Bacterial bifunctional deaminase-reductase C-terminal" evidence="1">
    <location>
        <begin position="4"/>
        <end position="177"/>
    </location>
</feature>
<dbReference type="AlphaFoldDB" id="A0A239CKK2"/>
<dbReference type="InterPro" id="IPR002734">
    <property type="entry name" value="RibDG_C"/>
</dbReference>
<dbReference type="GO" id="GO:0008703">
    <property type="term" value="F:5-amino-6-(5-phosphoribosylamino)uracil reductase activity"/>
    <property type="evidence" value="ECO:0007669"/>
    <property type="project" value="InterPro"/>
</dbReference>
<gene>
    <name evidence="2" type="ORF">SAMN04488107_1690</name>
</gene>
<dbReference type="InterPro" id="IPR024072">
    <property type="entry name" value="DHFR-like_dom_sf"/>
</dbReference>
<sequence>MTLVIGDITVSLDGFVDGPDDGVEAIHAWALRSDDPVDRGVLERHVAASGAVVMGRRTFDDVDRGWSDGMGYGATVDARPPFVVVTSSPPAEHRLAATHTFTFVTDGPATAIRRARAAAGDRDVFVMGGGALVGSCLRDGLLDELRLHLAPEVLGGGTPLSTGAGRQQLQQASVEVSRTCTHLTYRGRR</sequence>
<dbReference type="PANTHER" id="PTHR38011:SF12">
    <property type="entry name" value="BIFUNCTIONAL DEAMINASE-REDUCTASE DOMAIN PROTEIN"/>
    <property type="match status" value="1"/>
</dbReference>
<evidence type="ECO:0000313" key="2">
    <source>
        <dbReference type="EMBL" id="SNS20687.1"/>
    </source>
</evidence>
<dbReference type="GO" id="GO:0009231">
    <property type="term" value="P:riboflavin biosynthetic process"/>
    <property type="evidence" value="ECO:0007669"/>
    <property type="project" value="InterPro"/>
</dbReference>
<name>A0A239CKK2_9ACTN</name>
<dbReference type="Pfam" id="PF01872">
    <property type="entry name" value="RibD_C"/>
    <property type="match status" value="1"/>
</dbReference>
<proteinExistence type="predicted"/>
<evidence type="ECO:0000313" key="3">
    <source>
        <dbReference type="Proteomes" id="UP000198386"/>
    </source>
</evidence>
<organism evidence="2 3">
    <name type="scientific">Geodermatophilus saharensis</name>
    <dbReference type="NCBI Taxonomy" id="1137994"/>
    <lineage>
        <taxon>Bacteria</taxon>
        <taxon>Bacillati</taxon>
        <taxon>Actinomycetota</taxon>
        <taxon>Actinomycetes</taxon>
        <taxon>Geodermatophilales</taxon>
        <taxon>Geodermatophilaceae</taxon>
        <taxon>Geodermatophilus</taxon>
    </lineage>
</organism>
<protein>
    <submittedName>
        <fullName evidence="2">Dihydrofolate reductase</fullName>
    </submittedName>
</protein>
<evidence type="ECO:0000259" key="1">
    <source>
        <dbReference type="Pfam" id="PF01872"/>
    </source>
</evidence>
<dbReference type="RefSeq" id="WP_089403468.1">
    <property type="nucleotide sequence ID" value="NZ_FZOH01000003.1"/>
</dbReference>
<reference evidence="3" key="1">
    <citation type="submission" date="2017-06" db="EMBL/GenBank/DDBJ databases">
        <authorList>
            <person name="Varghese N."/>
            <person name="Submissions S."/>
        </authorList>
    </citation>
    <scope>NUCLEOTIDE SEQUENCE [LARGE SCALE GENOMIC DNA]</scope>
    <source>
        <strain evidence="3">DSM 45423</strain>
    </source>
</reference>
<accession>A0A239CKK2</accession>
<dbReference type="PANTHER" id="PTHR38011">
    <property type="entry name" value="DIHYDROFOLATE REDUCTASE FAMILY PROTEIN (AFU_ORTHOLOGUE AFUA_8G06820)"/>
    <property type="match status" value="1"/>
</dbReference>